<evidence type="ECO:0000256" key="8">
    <source>
        <dbReference type="ARBA" id="ARBA00023136"/>
    </source>
</evidence>
<dbReference type="EMBL" id="QJTJ01000043">
    <property type="protein sequence ID" value="PYF02334.1"/>
    <property type="molecule type" value="Genomic_DNA"/>
</dbReference>
<keyword evidence="2 9" id="KW-0813">Transport</keyword>
<feature type="transmembrane region" description="Helical" evidence="9">
    <location>
        <begin position="6"/>
        <end position="24"/>
    </location>
</feature>
<evidence type="ECO:0000256" key="1">
    <source>
        <dbReference type="ARBA" id="ARBA00004162"/>
    </source>
</evidence>
<comment type="function">
    <text evidence="9">Part of the twin-arginine translocation (Tat) system that transports large folded proteins containing a characteristic twin-arginine motif in their signal peptide across membranes. TatA could form the protein-conducting channel of the Tat system.</text>
</comment>
<sequence>MVVHLNAISPFAVVIICVVALLVFGPKKLPELGRAMGTTLREFKKGTKGLLEDEEDDKKKNVNVIEQKDLEKENK</sequence>
<comment type="subcellular location">
    <subcellularLocation>
        <location evidence="1 9">Cell membrane</location>
        <topology evidence="1 9">Single-pass membrane protein</topology>
    </subcellularLocation>
</comment>
<evidence type="ECO:0000256" key="5">
    <source>
        <dbReference type="ARBA" id="ARBA00022927"/>
    </source>
</evidence>
<accession>A0A318TC91</accession>
<keyword evidence="3 9" id="KW-1003">Cell membrane</keyword>
<keyword evidence="8 9" id="KW-0472">Membrane</keyword>
<protein>
    <recommendedName>
        <fullName evidence="9">Sec-independent protein translocase protein TatA</fullName>
    </recommendedName>
</protein>
<keyword evidence="4 9" id="KW-0812">Transmembrane</keyword>
<dbReference type="InterPro" id="IPR003369">
    <property type="entry name" value="TatA/B/E"/>
</dbReference>
<dbReference type="GO" id="GO:0043953">
    <property type="term" value="P:protein transport by the Tat complex"/>
    <property type="evidence" value="ECO:0007669"/>
    <property type="project" value="UniProtKB-UniRule"/>
</dbReference>
<dbReference type="NCBIfam" id="NF011430">
    <property type="entry name" value="PRK14861.1"/>
    <property type="match status" value="1"/>
</dbReference>
<reference evidence="10 11" key="1">
    <citation type="submission" date="2018-06" db="EMBL/GenBank/DDBJ databases">
        <title>Genomic Encyclopedia of Archaeal and Bacterial Type Strains, Phase II (KMG-II): from individual species to whole genera.</title>
        <authorList>
            <person name="Goeker M."/>
        </authorList>
    </citation>
    <scope>NUCLEOTIDE SEQUENCE [LARGE SCALE GENOMIC DNA]</scope>
    <source>
        <strain evidence="10 11">KACC 16626</strain>
    </source>
</reference>
<evidence type="ECO:0000256" key="6">
    <source>
        <dbReference type="ARBA" id="ARBA00022989"/>
    </source>
</evidence>
<organism evidence="10 11">
    <name type="scientific">Ureibacillus chungkukjangi</name>
    <dbReference type="NCBI Taxonomy" id="1202712"/>
    <lineage>
        <taxon>Bacteria</taxon>
        <taxon>Bacillati</taxon>
        <taxon>Bacillota</taxon>
        <taxon>Bacilli</taxon>
        <taxon>Bacillales</taxon>
        <taxon>Caryophanaceae</taxon>
        <taxon>Ureibacillus</taxon>
    </lineage>
</organism>
<dbReference type="GO" id="GO:0008320">
    <property type="term" value="F:protein transmembrane transporter activity"/>
    <property type="evidence" value="ECO:0007669"/>
    <property type="project" value="UniProtKB-UniRule"/>
</dbReference>
<dbReference type="AlphaFoldDB" id="A0A318TC91"/>
<dbReference type="Proteomes" id="UP000247416">
    <property type="component" value="Unassembled WGS sequence"/>
</dbReference>
<dbReference type="InterPro" id="IPR006312">
    <property type="entry name" value="TatA/E"/>
</dbReference>
<comment type="similarity">
    <text evidence="9">Belongs to the TatA/E family.</text>
</comment>
<dbReference type="Gene3D" id="1.20.5.3310">
    <property type="match status" value="1"/>
</dbReference>
<dbReference type="RefSeq" id="WP_107937441.1">
    <property type="nucleotide sequence ID" value="NZ_CP085009.1"/>
</dbReference>
<dbReference type="GO" id="GO:0033281">
    <property type="term" value="C:TAT protein transport complex"/>
    <property type="evidence" value="ECO:0007669"/>
    <property type="project" value="UniProtKB-UniRule"/>
</dbReference>
<comment type="caution">
    <text evidence="10">The sequence shown here is derived from an EMBL/GenBank/DDBJ whole genome shotgun (WGS) entry which is preliminary data.</text>
</comment>
<gene>
    <name evidence="9" type="primary">tatA</name>
    <name evidence="10" type="ORF">BJ095_14311</name>
</gene>
<evidence type="ECO:0000256" key="2">
    <source>
        <dbReference type="ARBA" id="ARBA00022448"/>
    </source>
</evidence>
<dbReference type="NCBIfam" id="TIGR01411">
    <property type="entry name" value="tatAE"/>
    <property type="match status" value="1"/>
</dbReference>
<evidence type="ECO:0000313" key="10">
    <source>
        <dbReference type="EMBL" id="PYF02334.1"/>
    </source>
</evidence>
<evidence type="ECO:0000313" key="11">
    <source>
        <dbReference type="Proteomes" id="UP000247416"/>
    </source>
</evidence>
<dbReference type="PANTHER" id="PTHR42982">
    <property type="entry name" value="SEC-INDEPENDENT PROTEIN TRANSLOCASE PROTEIN TATA"/>
    <property type="match status" value="1"/>
</dbReference>
<dbReference type="Pfam" id="PF02416">
    <property type="entry name" value="TatA_B_E"/>
    <property type="match status" value="1"/>
</dbReference>
<evidence type="ECO:0000256" key="9">
    <source>
        <dbReference type="HAMAP-Rule" id="MF_00236"/>
    </source>
</evidence>
<name>A0A318TC91_9BACL</name>
<dbReference type="HAMAP" id="MF_00236">
    <property type="entry name" value="TatA_E"/>
    <property type="match status" value="1"/>
</dbReference>
<keyword evidence="11" id="KW-1185">Reference proteome</keyword>
<keyword evidence="7 9" id="KW-0811">Translocation</keyword>
<dbReference type="OrthoDB" id="9800908at2"/>
<evidence type="ECO:0000256" key="4">
    <source>
        <dbReference type="ARBA" id="ARBA00022692"/>
    </source>
</evidence>
<evidence type="ECO:0000256" key="7">
    <source>
        <dbReference type="ARBA" id="ARBA00023010"/>
    </source>
</evidence>
<keyword evidence="5 9" id="KW-0653">Protein transport</keyword>
<proteinExistence type="inferred from homology"/>
<evidence type="ECO:0000256" key="3">
    <source>
        <dbReference type="ARBA" id="ARBA00022475"/>
    </source>
</evidence>
<comment type="subunit">
    <text evidence="9">Forms a complex with TatC.</text>
</comment>
<dbReference type="PANTHER" id="PTHR42982:SF1">
    <property type="entry name" value="SEC-INDEPENDENT PROTEIN TRANSLOCASE PROTEIN TATA"/>
    <property type="match status" value="1"/>
</dbReference>
<keyword evidence="6 9" id="KW-1133">Transmembrane helix</keyword>